<dbReference type="InterPro" id="IPR000700">
    <property type="entry name" value="PAS-assoc_C"/>
</dbReference>
<comment type="cofactor">
    <cofactor evidence="1">
        <name>Mg(2+)</name>
        <dbReference type="ChEBI" id="CHEBI:18420"/>
    </cofactor>
</comment>
<evidence type="ECO:0008006" key="9">
    <source>
        <dbReference type="Google" id="ProtNLM"/>
    </source>
</evidence>
<dbReference type="NCBIfam" id="TIGR00254">
    <property type="entry name" value="GGDEF"/>
    <property type="match status" value="1"/>
</dbReference>
<dbReference type="RefSeq" id="WP_026802351.1">
    <property type="nucleotide sequence ID" value="NZ_ATVD01000001.1"/>
</dbReference>
<dbReference type="NCBIfam" id="TIGR00229">
    <property type="entry name" value="sensory_box"/>
    <property type="match status" value="1"/>
</dbReference>
<dbReference type="InterPro" id="IPR000014">
    <property type="entry name" value="PAS"/>
</dbReference>
<dbReference type="PATRIC" id="fig|1121015.4.peg.1553"/>
<feature type="coiled-coil region" evidence="2">
    <location>
        <begin position="224"/>
        <end position="251"/>
    </location>
</feature>
<keyword evidence="8" id="KW-1185">Reference proteome</keyword>
<dbReference type="PANTHER" id="PTHR46663:SF4">
    <property type="entry name" value="DIGUANYLATE CYCLASE DGCT-RELATED"/>
    <property type="match status" value="1"/>
</dbReference>
<feature type="domain" description="PAS" evidence="4">
    <location>
        <begin position="254"/>
        <end position="292"/>
    </location>
</feature>
<dbReference type="CDD" id="cd18773">
    <property type="entry name" value="PDC1_HK_sensor"/>
    <property type="match status" value="1"/>
</dbReference>
<feature type="transmembrane region" description="Helical" evidence="3">
    <location>
        <begin position="14"/>
        <end position="36"/>
    </location>
</feature>
<protein>
    <recommendedName>
        <fullName evidence="9">GGDEF domain-containing protein</fullName>
    </recommendedName>
</protein>
<dbReference type="Pfam" id="PF00990">
    <property type="entry name" value="GGDEF"/>
    <property type="match status" value="1"/>
</dbReference>
<dbReference type="FunFam" id="3.30.70.270:FF:000001">
    <property type="entry name" value="Diguanylate cyclase domain protein"/>
    <property type="match status" value="1"/>
</dbReference>
<name>A0A091AYD1_9GAMM</name>
<feature type="domain" description="PAC" evidence="5">
    <location>
        <begin position="315"/>
        <end position="369"/>
    </location>
</feature>
<dbReference type="CDD" id="cd00130">
    <property type="entry name" value="PAS"/>
    <property type="match status" value="1"/>
</dbReference>
<dbReference type="SMART" id="SM00091">
    <property type="entry name" value="PAS"/>
    <property type="match status" value="1"/>
</dbReference>
<organism evidence="7 8">
    <name type="scientific">Arenimonas oryziterrae DSM 21050 = YC6267</name>
    <dbReference type="NCBI Taxonomy" id="1121015"/>
    <lineage>
        <taxon>Bacteria</taxon>
        <taxon>Pseudomonadati</taxon>
        <taxon>Pseudomonadota</taxon>
        <taxon>Gammaproteobacteria</taxon>
        <taxon>Lysobacterales</taxon>
        <taxon>Lysobacteraceae</taxon>
        <taxon>Arenimonas</taxon>
    </lineage>
</organism>
<reference evidence="7 8" key="1">
    <citation type="submission" date="2013-09" db="EMBL/GenBank/DDBJ databases">
        <title>Genome sequencing of Arenimonas oryziterrae.</title>
        <authorList>
            <person name="Chen F."/>
            <person name="Wang G."/>
        </authorList>
    </citation>
    <scope>NUCLEOTIDE SEQUENCE [LARGE SCALE GENOMIC DNA]</scope>
    <source>
        <strain evidence="7 8">YC6267</strain>
    </source>
</reference>
<dbReference type="InterPro" id="IPR029787">
    <property type="entry name" value="Nucleotide_cyclase"/>
</dbReference>
<dbReference type="Gene3D" id="3.30.450.20">
    <property type="entry name" value="PAS domain"/>
    <property type="match status" value="1"/>
</dbReference>
<dbReference type="AlphaFoldDB" id="A0A091AYD1"/>
<comment type="caution">
    <text evidence="7">The sequence shown here is derived from an EMBL/GenBank/DDBJ whole genome shotgun (WGS) entry which is preliminary data.</text>
</comment>
<evidence type="ECO:0000313" key="7">
    <source>
        <dbReference type="EMBL" id="KFN43664.1"/>
    </source>
</evidence>
<evidence type="ECO:0000256" key="3">
    <source>
        <dbReference type="SAM" id="Phobius"/>
    </source>
</evidence>
<feature type="domain" description="GGDEF" evidence="6">
    <location>
        <begin position="401"/>
        <end position="537"/>
    </location>
</feature>
<evidence type="ECO:0000313" key="8">
    <source>
        <dbReference type="Proteomes" id="UP000029385"/>
    </source>
</evidence>
<dbReference type="InterPro" id="IPR043128">
    <property type="entry name" value="Rev_trsase/Diguanyl_cyclase"/>
</dbReference>
<keyword evidence="3" id="KW-0472">Membrane</keyword>
<dbReference type="Gene3D" id="3.30.70.270">
    <property type="match status" value="1"/>
</dbReference>
<evidence type="ECO:0000256" key="1">
    <source>
        <dbReference type="ARBA" id="ARBA00001946"/>
    </source>
</evidence>
<keyword evidence="3" id="KW-0812">Transmembrane</keyword>
<gene>
    <name evidence="7" type="ORF">N789_10330</name>
</gene>
<dbReference type="InterPro" id="IPR052163">
    <property type="entry name" value="DGC-Regulatory_Protein"/>
</dbReference>
<evidence type="ECO:0000259" key="4">
    <source>
        <dbReference type="PROSITE" id="PS50112"/>
    </source>
</evidence>
<keyword evidence="2" id="KW-0175">Coiled coil</keyword>
<dbReference type="OrthoDB" id="9803824at2"/>
<dbReference type="SMART" id="SM00267">
    <property type="entry name" value="GGDEF"/>
    <property type="match status" value="1"/>
</dbReference>
<evidence type="ECO:0000259" key="6">
    <source>
        <dbReference type="PROSITE" id="PS50887"/>
    </source>
</evidence>
<dbReference type="InterPro" id="IPR001610">
    <property type="entry name" value="PAC"/>
</dbReference>
<dbReference type="PROSITE" id="PS50887">
    <property type="entry name" value="GGDEF"/>
    <property type="match status" value="1"/>
</dbReference>
<dbReference type="InterPro" id="IPR035965">
    <property type="entry name" value="PAS-like_dom_sf"/>
</dbReference>
<dbReference type="eggNOG" id="COG3706">
    <property type="taxonomic scope" value="Bacteria"/>
</dbReference>
<dbReference type="InterPro" id="IPR000160">
    <property type="entry name" value="GGDEF_dom"/>
</dbReference>
<dbReference type="EMBL" id="AVCI01000005">
    <property type="protein sequence ID" value="KFN43664.1"/>
    <property type="molecule type" value="Genomic_DNA"/>
</dbReference>
<dbReference type="CDD" id="cd01949">
    <property type="entry name" value="GGDEF"/>
    <property type="match status" value="1"/>
</dbReference>
<dbReference type="Proteomes" id="UP000029385">
    <property type="component" value="Unassembled WGS sequence"/>
</dbReference>
<dbReference type="SUPFAM" id="SSF55073">
    <property type="entry name" value="Nucleotide cyclase"/>
    <property type="match status" value="1"/>
</dbReference>
<dbReference type="PANTHER" id="PTHR46663">
    <property type="entry name" value="DIGUANYLATE CYCLASE DGCT-RELATED"/>
    <property type="match status" value="1"/>
</dbReference>
<feature type="transmembrane region" description="Helical" evidence="3">
    <location>
        <begin position="197"/>
        <end position="219"/>
    </location>
</feature>
<proteinExistence type="predicted"/>
<dbReference type="PROSITE" id="PS50112">
    <property type="entry name" value="PAS"/>
    <property type="match status" value="1"/>
</dbReference>
<accession>A0A091AYD1</accession>
<dbReference type="PROSITE" id="PS50113">
    <property type="entry name" value="PAC"/>
    <property type="match status" value="1"/>
</dbReference>
<evidence type="ECO:0000259" key="5">
    <source>
        <dbReference type="PROSITE" id="PS50113"/>
    </source>
</evidence>
<evidence type="ECO:0000256" key="2">
    <source>
        <dbReference type="SAM" id="Coils"/>
    </source>
</evidence>
<keyword evidence="3" id="KW-1133">Transmembrane helix</keyword>
<sequence>MTVPASPRSDASHLWLGLAMFVLAALGSWYFVGFVASTGDRLERERVQSLARTAAATLESGRIGMLKGSTADIGTHDFDAIRDELRRVRDVNPDFRFVYLMRPAADGQRKMVFLADAEAAESSDYSAPGDIYDGPSLELWRVFSTGIPEIQPPYRDKWGYWVTSIAPVRNANGTMVAILGMDIRADTWLATQARYQAFAWAICGLILALIVLFTLGLHLQKRAGERLAVVNDQLQEKLAELERAQEGLRLADVVVRHTGEGILVLDPELRVVSANPGFVRITGHPADEAIGKVAPLFDDDADALQQVRTRLQAGTHWDGTLLARRANGDRFPLEASVDRVHDGDGRVQHYVMVFRDVTVQKQLEDRLRELSATDGLTLLANRRSFDEALEREWHLATRHGEPVSLIMIDIDHFKPYNDLYGHGAGDRCLQQVATAIAAGVRREGALVARYGGEEFAVILPRTDTAAAQEVAESLRRRVESLGIAHAGNPDGSRVTVSMGISTRTPPQTADFEDLMQSADQALYRAKEGGRNGVVSSG</sequence>
<dbReference type="Pfam" id="PF13426">
    <property type="entry name" value="PAS_9"/>
    <property type="match status" value="1"/>
</dbReference>
<dbReference type="GO" id="GO:0003824">
    <property type="term" value="F:catalytic activity"/>
    <property type="evidence" value="ECO:0007669"/>
    <property type="project" value="UniProtKB-ARBA"/>
</dbReference>
<dbReference type="SUPFAM" id="SSF55785">
    <property type="entry name" value="PYP-like sensor domain (PAS domain)"/>
    <property type="match status" value="1"/>
</dbReference>
<dbReference type="STRING" id="1121015.GCA_000420545_00878"/>
<dbReference type="SMART" id="SM00086">
    <property type="entry name" value="PAC"/>
    <property type="match status" value="1"/>
</dbReference>